<feature type="compositionally biased region" description="Basic and acidic residues" evidence="1">
    <location>
        <begin position="41"/>
        <end position="53"/>
    </location>
</feature>
<dbReference type="EMBL" id="CABPSJ010000002">
    <property type="protein sequence ID" value="VVD91328.1"/>
    <property type="molecule type" value="Genomic_DNA"/>
</dbReference>
<sequence>MSPYDPRPKGLNTDPAPPSVVEMLKPLRRCAASRDGECWHADCPQIRDNEPKATGRHCPLDTGDENA</sequence>
<dbReference type="RefSeq" id="WP_150690131.1">
    <property type="nucleotide sequence ID" value="NZ_CABPSJ010000002.1"/>
</dbReference>
<reference evidence="2 3" key="1">
    <citation type="submission" date="2019-08" db="EMBL/GenBank/DDBJ databases">
        <authorList>
            <person name="Peeters C."/>
        </authorList>
    </citation>
    <scope>NUCLEOTIDE SEQUENCE [LARGE SCALE GENOMIC DNA]</scope>
    <source>
        <strain evidence="2 3">LMG 31110</strain>
    </source>
</reference>
<dbReference type="OrthoDB" id="8945405at2"/>
<evidence type="ECO:0000256" key="1">
    <source>
        <dbReference type="SAM" id="MobiDB-lite"/>
    </source>
</evidence>
<protein>
    <submittedName>
        <fullName evidence="2">Uncharacterized protein</fullName>
    </submittedName>
</protein>
<dbReference type="AlphaFoldDB" id="A0A5E4TX61"/>
<proteinExistence type="predicted"/>
<organism evidence="2 3">
    <name type="scientific">Pandoraea communis</name>
    <dbReference type="NCBI Taxonomy" id="2508297"/>
    <lineage>
        <taxon>Bacteria</taxon>
        <taxon>Pseudomonadati</taxon>
        <taxon>Pseudomonadota</taxon>
        <taxon>Betaproteobacteria</taxon>
        <taxon>Burkholderiales</taxon>
        <taxon>Burkholderiaceae</taxon>
        <taxon>Pandoraea</taxon>
    </lineage>
</organism>
<name>A0A5E4TX61_9BURK</name>
<evidence type="ECO:0000313" key="3">
    <source>
        <dbReference type="Proteomes" id="UP000337189"/>
    </source>
</evidence>
<dbReference type="Proteomes" id="UP000337189">
    <property type="component" value="Unassembled WGS sequence"/>
</dbReference>
<feature type="region of interest" description="Disordered" evidence="1">
    <location>
        <begin position="41"/>
        <end position="67"/>
    </location>
</feature>
<evidence type="ECO:0000313" key="2">
    <source>
        <dbReference type="EMBL" id="VVD91328.1"/>
    </source>
</evidence>
<gene>
    <name evidence="2" type="ORF">PCO31110_01635</name>
</gene>
<accession>A0A5E4TX61</accession>